<comment type="caution">
    <text evidence="1">The sequence shown here is derived from an EMBL/GenBank/DDBJ whole genome shotgun (WGS) entry which is preliminary data.</text>
</comment>
<proteinExistence type="predicted"/>
<dbReference type="Proteomes" id="UP001165121">
    <property type="component" value="Unassembled WGS sequence"/>
</dbReference>
<evidence type="ECO:0000313" key="2">
    <source>
        <dbReference type="Proteomes" id="UP001165121"/>
    </source>
</evidence>
<dbReference type="EMBL" id="BSXT01003000">
    <property type="protein sequence ID" value="GMF52009.1"/>
    <property type="molecule type" value="Genomic_DNA"/>
</dbReference>
<keyword evidence="2" id="KW-1185">Reference proteome</keyword>
<protein>
    <submittedName>
        <fullName evidence="1">Unnamed protein product</fullName>
    </submittedName>
</protein>
<sequence length="262" mass="28759">MRNHSKRSSGMMKAEISRARSVIGTTQNPLAMSREQYQRFLPKSSNKSFTNGIGGPGLIGYPYVIGAAGGAVREVLSFMVSTGAQLNEAESPWYGARRGPPTHLGVCIKRHSPFCDVGHAQIRFSSDSPVDECGDAGFPSSHPEQRYRMQLATIQGPSSDQLDSHFVRQAGSSIRRVDAHSSGDHEGHSQDRMLTHQVSYPEINDVHHVFRQGNLEPRPSYRVVCLIPDSHAVLCYICVDQAPYLTSKGDVQNGHLGTCIEQ</sequence>
<gene>
    <name evidence="1" type="ORF">Pfra01_002121600</name>
</gene>
<evidence type="ECO:0000313" key="1">
    <source>
        <dbReference type="EMBL" id="GMF52009.1"/>
    </source>
</evidence>
<name>A0A9W6Y3P8_9STRA</name>
<dbReference type="AlphaFoldDB" id="A0A9W6Y3P8"/>
<organism evidence="1 2">
    <name type="scientific">Phytophthora fragariaefolia</name>
    <dbReference type="NCBI Taxonomy" id="1490495"/>
    <lineage>
        <taxon>Eukaryota</taxon>
        <taxon>Sar</taxon>
        <taxon>Stramenopiles</taxon>
        <taxon>Oomycota</taxon>
        <taxon>Peronosporomycetes</taxon>
        <taxon>Peronosporales</taxon>
        <taxon>Peronosporaceae</taxon>
        <taxon>Phytophthora</taxon>
    </lineage>
</organism>
<accession>A0A9W6Y3P8</accession>
<reference evidence="1" key="1">
    <citation type="submission" date="2023-04" db="EMBL/GenBank/DDBJ databases">
        <title>Phytophthora fragariaefolia NBRC 109709.</title>
        <authorList>
            <person name="Ichikawa N."/>
            <person name="Sato H."/>
            <person name="Tonouchi N."/>
        </authorList>
    </citation>
    <scope>NUCLEOTIDE SEQUENCE</scope>
    <source>
        <strain evidence="1">NBRC 109709</strain>
    </source>
</reference>